<feature type="domain" description="RNase III" evidence="14">
    <location>
        <begin position="1"/>
        <end position="116"/>
    </location>
</feature>
<evidence type="ECO:0000256" key="10">
    <source>
        <dbReference type="ARBA" id="ARBA00022842"/>
    </source>
</evidence>
<dbReference type="HAMAP" id="MF_00104">
    <property type="entry name" value="RNase_III"/>
    <property type="match status" value="1"/>
</dbReference>
<keyword evidence="3 13" id="KW-0698">rRNA processing</keyword>
<keyword evidence="9 13" id="KW-0378">Hydrolase</keyword>
<dbReference type="GO" id="GO:0006397">
    <property type="term" value="P:mRNA processing"/>
    <property type="evidence" value="ECO:0007669"/>
    <property type="project" value="UniProtKB-UniRule"/>
</dbReference>
<dbReference type="FunFam" id="1.10.1520.10:FF:000001">
    <property type="entry name" value="Ribonuclease 3"/>
    <property type="match status" value="1"/>
</dbReference>
<protein>
    <recommendedName>
        <fullName evidence="13">Ribonuclease 3</fullName>
        <ecNumber evidence="13">3.1.26.3</ecNumber>
    </recommendedName>
    <alternativeName>
        <fullName evidence="13">Ribonuclease III</fullName>
        <shortName evidence="13">RNase III</shortName>
    </alternativeName>
</protein>
<dbReference type="Proteomes" id="UP000032420">
    <property type="component" value="Chromosome I"/>
</dbReference>
<feature type="active site" evidence="13">
    <location>
        <position position="105"/>
    </location>
</feature>
<dbReference type="CDD" id="cd00593">
    <property type="entry name" value="RIBOc"/>
    <property type="match status" value="1"/>
</dbReference>
<comment type="function">
    <text evidence="12 13">Digests double-stranded RNA. Involved in the processing of primary rRNA transcript to yield the immediate precursors to the large and small rRNAs (23S and 16S). Processes some mRNAs, and tRNAs when they are encoded in the rRNA operon. Processes pre-crRNA and tracrRNA of type II CRISPR loci if present in the organism.</text>
</comment>
<keyword evidence="11" id="KW-0694">RNA-binding</keyword>
<dbReference type="SUPFAM" id="SSF54768">
    <property type="entry name" value="dsRNA-binding domain-like"/>
    <property type="match status" value="1"/>
</dbReference>
<evidence type="ECO:0000256" key="13">
    <source>
        <dbReference type="HAMAP-Rule" id="MF_00104"/>
    </source>
</evidence>
<evidence type="ECO:0000256" key="7">
    <source>
        <dbReference type="ARBA" id="ARBA00022723"/>
    </source>
</evidence>
<dbReference type="GO" id="GO:0008033">
    <property type="term" value="P:tRNA processing"/>
    <property type="evidence" value="ECO:0007669"/>
    <property type="project" value="UniProtKB-KW"/>
</dbReference>
<dbReference type="GO" id="GO:0006364">
    <property type="term" value="P:rRNA processing"/>
    <property type="evidence" value="ECO:0007669"/>
    <property type="project" value="UniProtKB-UniRule"/>
</dbReference>
<dbReference type="PANTHER" id="PTHR14950">
    <property type="entry name" value="DICER-RELATED"/>
    <property type="match status" value="1"/>
</dbReference>
<dbReference type="SUPFAM" id="SSF69065">
    <property type="entry name" value="RNase III domain-like"/>
    <property type="match status" value="1"/>
</dbReference>
<dbReference type="InterPro" id="IPR036389">
    <property type="entry name" value="RNase_III_sf"/>
</dbReference>
<dbReference type="PATRIC" id="fig|1495769.3.peg.136"/>
<dbReference type="KEGG" id="eme:CEM_146"/>
<evidence type="ECO:0000313" key="15">
    <source>
        <dbReference type="EMBL" id="CDZ16414.1"/>
    </source>
</evidence>
<evidence type="ECO:0000256" key="4">
    <source>
        <dbReference type="ARBA" id="ARBA00022664"/>
    </source>
</evidence>
<dbReference type="InterPro" id="IPR011907">
    <property type="entry name" value="RNase_III"/>
</dbReference>
<dbReference type="STRING" id="1495769.CEM_146"/>
<feature type="binding site" evidence="13">
    <location>
        <position position="102"/>
    </location>
    <ligand>
        <name>Mg(2+)</name>
        <dbReference type="ChEBI" id="CHEBI:18420"/>
    </ligand>
</feature>
<dbReference type="EMBL" id="LM655252">
    <property type="protein sequence ID" value="CDZ16414.1"/>
    <property type="molecule type" value="Genomic_DNA"/>
</dbReference>
<dbReference type="GO" id="GO:0046872">
    <property type="term" value="F:metal ion binding"/>
    <property type="evidence" value="ECO:0007669"/>
    <property type="project" value="UniProtKB-KW"/>
</dbReference>
<dbReference type="Pfam" id="PF14622">
    <property type="entry name" value="Ribonucleas_3_3"/>
    <property type="match status" value="1"/>
</dbReference>
<name>A0A078KI04_9GAMM</name>
<dbReference type="Gene3D" id="3.30.160.20">
    <property type="match status" value="1"/>
</dbReference>
<evidence type="ECO:0000259" key="14">
    <source>
        <dbReference type="PROSITE" id="PS50142"/>
    </source>
</evidence>
<evidence type="ECO:0000256" key="8">
    <source>
        <dbReference type="ARBA" id="ARBA00022759"/>
    </source>
</evidence>
<proteinExistence type="inferred from homology"/>
<evidence type="ECO:0000256" key="6">
    <source>
        <dbReference type="ARBA" id="ARBA00022722"/>
    </source>
</evidence>
<sequence>MRYTFKDSNYLKLALTHRSFNKVNNERLEFIGDSVLNLIISEILYFKFPQSQEGNLTILRSKLVNRNSLFKLAKKFNLGNYLYLGLGEIISGGKNRSSILANAMESIIGAIYLDGGIYSIKNCLLIWYNFCKIKPHNNYKNIIQEILQFYQFNFHIYTCFYKNEKCKNKLFKIICKIDFLTKSVIKYGLNKRIAEKTTAKIVFKNIKKYTNIKFKIKKQ</sequence>
<evidence type="ECO:0000256" key="12">
    <source>
        <dbReference type="ARBA" id="ARBA00049596"/>
    </source>
</evidence>
<keyword evidence="13" id="KW-0963">Cytoplasm</keyword>
<evidence type="ECO:0000256" key="9">
    <source>
        <dbReference type="ARBA" id="ARBA00022801"/>
    </source>
</evidence>
<dbReference type="NCBIfam" id="TIGR02191">
    <property type="entry name" value="RNaseIII"/>
    <property type="match status" value="1"/>
</dbReference>
<evidence type="ECO:0000256" key="2">
    <source>
        <dbReference type="ARBA" id="ARBA00010183"/>
    </source>
</evidence>
<dbReference type="AlphaFoldDB" id="A0A078KI04"/>
<feature type="binding site" evidence="13">
    <location>
        <position position="29"/>
    </location>
    <ligand>
        <name>Mg(2+)</name>
        <dbReference type="ChEBI" id="CHEBI:18420"/>
    </ligand>
</feature>
<evidence type="ECO:0000256" key="1">
    <source>
        <dbReference type="ARBA" id="ARBA00000109"/>
    </source>
</evidence>
<evidence type="ECO:0000256" key="11">
    <source>
        <dbReference type="ARBA" id="ARBA00022884"/>
    </source>
</evidence>
<evidence type="ECO:0000256" key="5">
    <source>
        <dbReference type="ARBA" id="ARBA00022694"/>
    </source>
</evidence>
<reference evidence="16" key="1">
    <citation type="submission" date="2014-07" db="EMBL/GenBank/DDBJ databases">
        <authorList>
            <person name="Santos-Garcia D."/>
        </authorList>
    </citation>
    <scope>NUCLEOTIDE SEQUENCE [LARGE SCALE GENOMIC DNA]</scope>
</reference>
<dbReference type="SMART" id="SM00535">
    <property type="entry name" value="RIBOc"/>
    <property type="match status" value="1"/>
</dbReference>
<comment type="subcellular location">
    <subcellularLocation>
        <location evidence="13">Cytoplasm</location>
    </subcellularLocation>
</comment>
<comment type="subunit">
    <text evidence="13">Homodimer.</text>
</comment>
<dbReference type="InterPro" id="IPR000999">
    <property type="entry name" value="RNase_III_dom"/>
</dbReference>
<comment type="similarity">
    <text evidence="2">Belongs to the ribonuclease III family.</text>
</comment>
<dbReference type="Gene3D" id="1.10.1520.10">
    <property type="entry name" value="Ribonuclease III domain"/>
    <property type="match status" value="1"/>
</dbReference>
<keyword evidence="16" id="KW-1185">Reference proteome</keyword>
<evidence type="ECO:0000256" key="3">
    <source>
        <dbReference type="ARBA" id="ARBA00022552"/>
    </source>
</evidence>
<feature type="binding site" evidence="13">
    <location>
        <position position="105"/>
    </location>
    <ligand>
        <name>Mg(2+)</name>
        <dbReference type="ChEBI" id="CHEBI:18420"/>
    </ligand>
</feature>
<keyword evidence="8 13" id="KW-0255">Endonuclease</keyword>
<gene>
    <name evidence="13 15" type="primary">rnc</name>
    <name evidence="15" type="ORF">CEM_146</name>
</gene>
<evidence type="ECO:0000313" key="16">
    <source>
        <dbReference type="Proteomes" id="UP000032420"/>
    </source>
</evidence>
<dbReference type="GO" id="GO:0003723">
    <property type="term" value="F:RNA binding"/>
    <property type="evidence" value="ECO:0007669"/>
    <property type="project" value="UniProtKB-KW"/>
</dbReference>
<dbReference type="HOGENOM" id="CLU_000907_1_1_6"/>
<organism evidence="15 16">
    <name type="scientific">Candidatus Johnevansia muelleri</name>
    <dbReference type="NCBI Taxonomy" id="1495769"/>
    <lineage>
        <taxon>Bacteria</taxon>
        <taxon>Pseudomonadati</taxon>
        <taxon>Pseudomonadota</taxon>
        <taxon>Gammaproteobacteria</taxon>
        <taxon>Candidatus Johnevansiales</taxon>
        <taxon>Candidatus Johnevansiaceae</taxon>
        <taxon>Candidatus Johnevansia</taxon>
    </lineage>
</organism>
<accession>A0A078KI04</accession>
<feature type="active site" evidence="13">
    <location>
        <position position="33"/>
    </location>
</feature>
<keyword evidence="10 13" id="KW-0460">Magnesium</keyword>
<comment type="cofactor">
    <cofactor evidence="13">
        <name>Mg(2+)</name>
        <dbReference type="ChEBI" id="CHEBI:18420"/>
    </cofactor>
</comment>
<dbReference type="EC" id="3.1.26.3" evidence="13"/>
<dbReference type="GO" id="GO:0004525">
    <property type="term" value="F:ribonuclease III activity"/>
    <property type="evidence" value="ECO:0007669"/>
    <property type="project" value="UniProtKB-UniRule"/>
</dbReference>
<dbReference type="GO" id="GO:0005737">
    <property type="term" value="C:cytoplasm"/>
    <property type="evidence" value="ECO:0007669"/>
    <property type="project" value="UniProtKB-SubCell"/>
</dbReference>
<dbReference type="PANTHER" id="PTHR14950:SF37">
    <property type="entry name" value="ENDORIBONUCLEASE DICER"/>
    <property type="match status" value="1"/>
</dbReference>
<keyword evidence="6 13" id="KW-0540">Nuclease</keyword>
<dbReference type="PROSITE" id="PS50142">
    <property type="entry name" value="RNASE_3_2"/>
    <property type="match status" value="1"/>
</dbReference>
<keyword evidence="4 13" id="KW-0507">mRNA processing</keyword>
<comment type="catalytic activity">
    <reaction evidence="1 13">
        <text>Endonucleolytic cleavage to 5'-phosphomonoester.</text>
        <dbReference type="EC" id="3.1.26.3"/>
    </reaction>
</comment>
<keyword evidence="5 13" id="KW-0819">tRNA processing</keyword>
<keyword evidence="7 13" id="KW-0479">Metal-binding</keyword>